<proteinExistence type="inferred from homology"/>
<keyword evidence="12" id="KW-1185">Reference proteome</keyword>
<evidence type="ECO:0000256" key="9">
    <source>
        <dbReference type="ARBA" id="ARBA00037998"/>
    </source>
</evidence>
<comment type="similarity">
    <text evidence="9">Belongs to the binding-protein-dependent transport system permease family. LivHM subfamily.</text>
</comment>
<name>A0ABV3PFQ7_9HYPH</name>
<keyword evidence="5 10" id="KW-0812">Transmembrane</keyword>
<dbReference type="CDD" id="cd06582">
    <property type="entry name" value="TM_PBP1_LivH_like"/>
    <property type="match status" value="1"/>
</dbReference>
<dbReference type="EMBL" id="JBFNQD010000001">
    <property type="protein sequence ID" value="MEW9304356.1"/>
    <property type="molecule type" value="Genomic_DNA"/>
</dbReference>
<evidence type="ECO:0000256" key="2">
    <source>
        <dbReference type="ARBA" id="ARBA00022448"/>
    </source>
</evidence>
<keyword evidence="3" id="KW-1003">Cell membrane</keyword>
<evidence type="ECO:0000256" key="4">
    <source>
        <dbReference type="ARBA" id="ARBA00022519"/>
    </source>
</evidence>
<keyword evidence="6" id="KW-0029">Amino-acid transport</keyword>
<evidence type="ECO:0000256" key="10">
    <source>
        <dbReference type="SAM" id="Phobius"/>
    </source>
</evidence>
<evidence type="ECO:0000313" key="12">
    <source>
        <dbReference type="Proteomes" id="UP001555786"/>
    </source>
</evidence>
<dbReference type="PANTHER" id="PTHR11795">
    <property type="entry name" value="BRANCHED-CHAIN AMINO ACID TRANSPORT SYSTEM PERMEASE PROTEIN LIVH"/>
    <property type="match status" value="1"/>
</dbReference>
<protein>
    <submittedName>
        <fullName evidence="11">Branched-chain amino acid ABC transporter permease</fullName>
    </submittedName>
</protein>
<feature type="transmembrane region" description="Helical" evidence="10">
    <location>
        <begin position="47"/>
        <end position="77"/>
    </location>
</feature>
<gene>
    <name evidence="11" type="ORF">ABXS05_02320</name>
</gene>
<keyword evidence="8 10" id="KW-0472">Membrane</keyword>
<feature type="transmembrane region" description="Helical" evidence="10">
    <location>
        <begin position="193"/>
        <end position="214"/>
    </location>
</feature>
<feature type="transmembrane region" description="Helical" evidence="10">
    <location>
        <begin position="139"/>
        <end position="164"/>
    </location>
</feature>
<dbReference type="InterPro" id="IPR001851">
    <property type="entry name" value="ABC_transp_permease"/>
</dbReference>
<dbReference type="InterPro" id="IPR052157">
    <property type="entry name" value="BCAA_transport_permease"/>
</dbReference>
<accession>A0ABV3PFQ7</accession>
<comment type="caution">
    <text evidence="11">The sequence shown here is derived from an EMBL/GenBank/DDBJ whole genome shotgun (WGS) entry which is preliminary data.</text>
</comment>
<evidence type="ECO:0000256" key="6">
    <source>
        <dbReference type="ARBA" id="ARBA00022970"/>
    </source>
</evidence>
<dbReference type="Pfam" id="PF02653">
    <property type="entry name" value="BPD_transp_2"/>
    <property type="match status" value="1"/>
</dbReference>
<keyword evidence="7 10" id="KW-1133">Transmembrane helix</keyword>
<sequence length="300" mass="31565">MNGFEYVLQQIINAVSLGSLYALVAVGLSIVFGVLKLTNFAHGDVMMVGAFTTVILGVAGMPFALAMLCGIVAAALAGFVIERIAYRPIRNAPDVTRLLTSLAVTYILENLGILAFTSSPRNFPLPDLLNGSWQLADGAITFTNINILTIALSFLSLLGLGWFITRTTIGLGMRAAAEDMSAAHLVGLDVNRVIVIAFVVASAYAGLAGVLWAAQAGVVQPQMGFTPLLKAFVAAIIGGFGSISGALVGGYMLGALEIFIVAFLPDAVTPYRDAIVFSLLIAFLLFRPGGLLQPNREIKL</sequence>
<reference evidence="11 12" key="1">
    <citation type="submission" date="2024-07" db="EMBL/GenBank/DDBJ databases">
        <title>Description of Labrys sedimenti sp. nov., isolated from a diclofenac-degrading enrichment culture.</title>
        <authorList>
            <person name="Tancsics A."/>
            <person name="Csepanyi A."/>
        </authorList>
    </citation>
    <scope>NUCLEOTIDE SEQUENCE [LARGE SCALE GENOMIC DNA]</scope>
    <source>
        <strain evidence="11 12">LMG 23578</strain>
    </source>
</reference>
<feature type="transmembrane region" description="Helical" evidence="10">
    <location>
        <begin position="274"/>
        <end position="292"/>
    </location>
</feature>
<keyword evidence="4" id="KW-0997">Cell inner membrane</keyword>
<dbReference type="PANTHER" id="PTHR11795:SF371">
    <property type="entry name" value="HIGH-AFFINITY BRANCHED-CHAIN AMINO ACID TRANSPORT SYSTEM PERMEASE PROTEIN LIVH"/>
    <property type="match status" value="1"/>
</dbReference>
<feature type="transmembrane region" description="Helical" evidence="10">
    <location>
        <begin position="12"/>
        <end position="35"/>
    </location>
</feature>
<feature type="transmembrane region" description="Helical" evidence="10">
    <location>
        <begin position="98"/>
        <end position="119"/>
    </location>
</feature>
<dbReference type="RefSeq" id="WP_311936053.1">
    <property type="nucleotide sequence ID" value="NZ_JAVSCS010000014.1"/>
</dbReference>
<dbReference type="Proteomes" id="UP001555786">
    <property type="component" value="Unassembled WGS sequence"/>
</dbReference>
<evidence type="ECO:0000256" key="7">
    <source>
        <dbReference type="ARBA" id="ARBA00022989"/>
    </source>
</evidence>
<evidence type="ECO:0000256" key="1">
    <source>
        <dbReference type="ARBA" id="ARBA00004651"/>
    </source>
</evidence>
<evidence type="ECO:0000256" key="8">
    <source>
        <dbReference type="ARBA" id="ARBA00023136"/>
    </source>
</evidence>
<evidence type="ECO:0000256" key="5">
    <source>
        <dbReference type="ARBA" id="ARBA00022692"/>
    </source>
</evidence>
<evidence type="ECO:0000256" key="3">
    <source>
        <dbReference type="ARBA" id="ARBA00022475"/>
    </source>
</evidence>
<keyword evidence="2" id="KW-0813">Transport</keyword>
<comment type="subcellular location">
    <subcellularLocation>
        <location evidence="1">Cell membrane</location>
        <topology evidence="1">Multi-pass membrane protein</topology>
    </subcellularLocation>
</comment>
<organism evidence="11 12">
    <name type="scientific">Labrys neptuniae</name>
    <dbReference type="NCBI Taxonomy" id="376174"/>
    <lineage>
        <taxon>Bacteria</taxon>
        <taxon>Pseudomonadati</taxon>
        <taxon>Pseudomonadota</taxon>
        <taxon>Alphaproteobacteria</taxon>
        <taxon>Hyphomicrobiales</taxon>
        <taxon>Xanthobacteraceae</taxon>
        <taxon>Labrys</taxon>
    </lineage>
</organism>
<evidence type="ECO:0000313" key="11">
    <source>
        <dbReference type="EMBL" id="MEW9304356.1"/>
    </source>
</evidence>
<feature type="transmembrane region" description="Helical" evidence="10">
    <location>
        <begin position="234"/>
        <end position="262"/>
    </location>
</feature>